<gene>
    <name evidence="6" type="ORF">GQR93_00320</name>
</gene>
<evidence type="ECO:0000256" key="1">
    <source>
        <dbReference type="ARBA" id="ARBA00009437"/>
    </source>
</evidence>
<dbReference type="AlphaFoldDB" id="A0A6P1E2E4"/>
<evidence type="ECO:0000256" key="4">
    <source>
        <dbReference type="ARBA" id="ARBA00023163"/>
    </source>
</evidence>
<dbReference type="PROSITE" id="PS50931">
    <property type="entry name" value="HTH_LYSR"/>
    <property type="match status" value="1"/>
</dbReference>
<dbReference type="Pfam" id="PF00126">
    <property type="entry name" value="HTH_1"/>
    <property type="match status" value="1"/>
</dbReference>
<sequence>MNIQQMRYVLAVADNGSFHEAAKKLYVSQPSLSHGIKELEHELGTQLFERTRQGNFLTNSGVAFVRQARKIIGDVENLHRYFTNEPLHTRYFSIAGQHYDFIASALCRVMQKYPDYQYLRAFESTTMKVIRDVAEFRSEIGIIFINEVNQSRLLSLFDQNNLIYEELGNFQTHIFMRTNHPLASKTVITLADLAPYPQVRFTQEATYSELAEDPLAPPSNGPVIATSDRATLSKIVNQTDAYGSGSGILEKPEQQGLIARPLKDSPKNSMILLKRTNHSLSEIAQYFIKEVKSHLHQQVTF</sequence>
<name>A0A6P1E2E4_LENHI</name>
<dbReference type="RefSeq" id="WP_003551118.1">
    <property type="nucleotide sequence ID" value="NZ_CP047121.1"/>
</dbReference>
<dbReference type="Pfam" id="PF03466">
    <property type="entry name" value="LysR_substrate"/>
    <property type="match status" value="1"/>
</dbReference>
<dbReference type="Proteomes" id="UP000465035">
    <property type="component" value="Chromosome"/>
</dbReference>
<dbReference type="EMBL" id="CP047121">
    <property type="protein sequence ID" value="QHB50768.1"/>
    <property type="molecule type" value="Genomic_DNA"/>
</dbReference>
<accession>A0A6P1E2E4</accession>
<evidence type="ECO:0000256" key="3">
    <source>
        <dbReference type="ARBA" id="ARBA00023125"/>
    </source>
</evidence>
<keyword evidence="2" id="KW-0805">Transcription regulation</keyword>
<evidence type="ECO:0000313" key="7">
    <source>
        <dbReference type="Proteomes" id="UP000465035"/>
    </source>
</evidence>
<feature type="domain" description="HTH lysR-type" evidence="5">
    <location>
        <begin position="1"/>
        <end position="58"/>
    </location>
</feature>
<evidence type="ECO:0000313" key="6">
    <source>
        <dbReference type="EMBL" id="QHB50768.1"/>
    </source>
</evidence>
<dbReference type="InterPro" id="IPR005119">
    <property type="entry name" value="LysR_subst-bd"/>
</dbReference>
<dbReference type="CDD" id="cd05466">
    <property type="entry name" value="PBP2_LTTR_substrate"/>
    <property type="match status" value="1"/>
</dbReference>
<protein>
    <submittedName>
        <fullName evidence="6">LysR family transcriptional regulator</fullName>
    </submittedName>
</protein>
<evidence type="ECO:0000256" key="2">
    <source>
        <dbReference type="ARBA" id="ARBA00023015"/>
    </source>
</evidence>
<dbReference type="GeneID" id="69056793"/>
<dbReference type="GO" id="GO:0003700">
    <property type="term" value="F:DNA-binding transcription factor activity"/>
    <property type="evidence" value="ECO:0007669"/>
    <property type="project" value="InterPro"/>
</dbReference>
<keyword evidence="4" id="KW-0804">Transcription</keyword>
<dbReference type="PANTHER" id="PTHR30346:SF0">
    <property type="entry name" value="HCA OPERON TRANSCRIPTIONAL ACTIVATOR HCAR"/>
    <property type="match status" value="1"/>
</dbReference>
<proteinExistence type="inferred from homology"/>
<dbReference type="SUPFAM" id="SSF46785">
    <property type="entry name" value="Winged helix' DNA-binding domain"/>
    <property type="match status" value="1"/>
</dbReference>
<dbReference type="PANTHER" id="PTHR30346">
    <property type="entry name" value="TRANSCRIPTIONAL DUAL REGULATOR HCAR-RELATED"/>
    <property type="match status" value="1"/>
</dbReference>
<dbReference type="InterPro" id="IPR036390">
    <property type="entry name" value="WH_DNA-bd_sf"/>
</dbReference>
<organism evidence="6 7">
    <name type="scientific">Lentilactobacillus hilgardii</name>
    <name type="common">Lactobacillus hilgardii</name>
    <dbReference type="NCBI Taxonomy" id="1588"/>
    <lineage>
        <taxon>Bacteria</taxon>
        <taxon>Bacillati</taxon>
        <taxon>Bacillota</taxon>
        <taxon>Bacilli</taxon>
        <taxon>Lactobacillales</taxon>
        <taxon>Lactobacillaceae</taxon>
        <taxon>Lentilactobacillus</taxon>
    </lineage>
</organism>
<dbReference type="InterPro" id="IPR036388">
    <property type="entry name" value="WH-like_DNA-bd_sf"/>
</dbReference>
<dbReference type="GO" id="GO:0032993">
    <property type="term" value="C:protein-DNA complex"/>
    <property type="evidence" value="ECO:0007669"/>
    <property type="project" value="TreeGrafter"/>
</dbReference>
<dbReference type="GO" id="GO:0003677">
    <property type="term" value="F:DNA binding"/>
    <property type="evidence" value="ECO:0007669"/>
    <property type="project" value="UniProtKB-KW"/>
</dbReference>
<comment type="similarity">
    <text evidence="1">Belongs to the LysR transcriptional regulatory family.</text>
</comment>
<dbReference type="Gene3D" id="3.40.190.290">
    <property type="match status" value="1"/>
</dbReference>
<dbReference type="SMR" id="A0A6P1E2E4"/>
<keyword evidence="3" id="KW-0238">DNA-binding</keyword>
<evidence type="ECO:0000259" key="5">
    <source>
        <dbReference type="PROSITE" id="PS50931"/>
    </source>
</evidence>
<dbReference type="PRINTS" id="PR00039">
    <property type="entry name" value="HTHLYSR"/>
</dbReference>
<dbReference type="SUPFAM" id="SSF53850">
    <property type="entry name" value="Periplasmic binding protein-like II"/>
    <property type="match status" value="1"/>
</dbReference>
<dbReference type="Gene3D" id="1.10.10.10">
    <property type="entry name" value="Winged helix-like DNA-binding domain superfamily/Winged helix DNA-binding domain"/>
    <property type="match status" value="1"/>
</dbReference>
<dbReference type="FunFam" id="1.10.10.10:FF:000001">
    <property type="entry name" value="LysR family transcriptional regulator"/>
    <property type="match status" value="1"/>
</dbReference>
<reference evidence="6 7" key="1">
    <citation type="submission" date="2019-12" db="EMBL/GenBank/DDBJ databases">
        <title>Lactobacillus hilgardii FLUB.</title>
        <authorList>
            <person name="Gustaw K."/>
        </authorList>
    </citation>
    <scope>NUCLEOTIDE SEQUENCE [LARGE SCALE GENOMIC DNA]</scope>
    <source>
        <strain evidence="6 7">FLUB</strain>
    </source>
</reference>
<dbReference type="InterPro" id="IPR000847">
    <property type="entry name" value="LysR_HTH_N"/>
</dbReference>